<evidence type="ECO:0000313" key="8">
    <source>
        <dbReference type="EMBL" id="TFI59299.1"/>
    </source>
</evidence>
<dbReference type="GO" id="GO:0046677">
    <property type="term" value="P:response to antibiotic"/>
    <property type="evidence" value="ECO:0007669"/>
    <property type="project" value="UniProtKB-UniRule"/>
</dbReference>
<dbReference type="PRINTS" id="PR00118">
    <property type="entry name" value="BLACTAMASEA"/>
</dbReference>
<dbReference type="PROSITE" id="PS51318">
    <property type="entry name" value="TAT"/>
    <property type="match status" value="1"/>
</dbReference>
<evidence type="ECO:0000256" key="3">
    <source>
        <dbReference type="ARBA" id="ARBA00012865"/>
    </source>
</evidence>
<dbReference type="NCBIfam" id="NF033103">
    <property type="entry name" value="bla_class_A"/>
    <property type="match status" value="1"/>
</dbReference>
<dbReference type="GO" id="GO:0030655">
    <property type="term" value="P:beta-lactam antibiotic catabolic process"/>
    <property type="evidence" value="ECO:0007669"/>
    <property type="project" value="InterPro"/>
</dbReference>
<proteinExistence type="inferred from homology"/>
<keyword evidence="9" id="KW-1185">Reference proteome</keyword>
<reference evidence="8 9" key="1">
    <citation type="submission" date="2019-03" db="EMBL/GenBank/DDBJ databases">
        <title>Genome sequence of Sphingomonas sp. 17J27-24.</title>
        <authorList>
            <person name="Kim M."/>
            <person name="Maeng S."/>
            <person name="Sathiyaraj S."/>
        </authorList>
    </citation>
    <scope>NUCLEOTIDE SEQUENCE [LARGE SCALE GENOMIC DNA]</scope>
    <source>
        <strain evidence="8 9">17J27-24</strain>
    </source>
</reference>
<evidence type="ECO:0000313" key="9">
    <source>
        <dbReference type="Proteomes" id="UP000298213"/>
    </source>
</evidence>
<organism evidence="8 9">
    <name type="scientific">Sphingomonas parva</name>
    <dbReference type="NCBI Taxonomy" id="2555898"/>
    <lineage>
        <taxon>Bacteria</taxon>
        <taxon>Pseudomonadati</taxon>
        <taxon>Pseudomonadota</taxon>
        <taxon>Alphaproteobacteria</taxon>
        <taxon>Sphingomonadales</taxon>
        <taxon>Sphingomonadaceae</taxon>
        <taxon>Sphingomonas</taxon>
    </lineage>
</organism>
<name>A0A4Y8ZX04_9SPHN</name>
<dbReference type="InterPro" id="IPR045155">
    <property type="entry name" value="Beta-lactam_cat"/>
</dbReference>
<comment type="caution">
    <text evidence="8">The sequence shown here is derived from an EMBL/GenBank/DDBJ whole genome shotgun (WGS) entry which is preliminary data.</text>
</comment>
<dbReference type="AlphaFoldDB" id="A0A4Y8ZX04"/>
<evidence type="ECO:0000259" key="7">
    <source>
        <dbReference type="Pfam" id="PF13354"/>
    </source>
</evidence>
<dbReference type="Proteomes" id="UP000298213">
    <property type="component" value="Unassembled WGS sequence"/>
</dbReference>
<accession>A0A4Y8ZX04</accession>
<comment type="similarity">
    <text evidence="2 6">Belongs to the class-A beta-lactamase family.</text>
</comment>
<dbReference type="InterPro" id="IPR000871">
    <property type="entry name" value="Beta-lactam_class-A"/>
</dbReference>
<dbReference type="PROSITE" id="PS00146">
    <property type="entry name" value="BETA_LACTAMASE_A"/>
    <property type="match status" value="1"/>
</dbReference>
<dbReference type="RefSeq" id="WP_135084551.1">
    <property type="nucleotide sequence ID" value="NZ_SPDV01000008.1"/>
</dbReference>
<keyword evidence="4 6" id="KW-0378">Hydrolase</keyword>
<dbReference type="Gene3D" id="3.40.710.10">
    <property type="entry name" value="DD-peptidase/beta-lactamase superfamily"/>
    <property type="match status" value="1"/>
</dbReference>
<evidence type="ECO:0000256" key="6">
    <source>
        <dbReference type="RuleBase" id="RU361140"/>
    </source>
</evidence>
<dbReference type="OrthoDB" id="9784149at2"/>
<dbReference type="PANTHER" id="PTHR35333:SF3">
    <property type="entry name" value="BETA-LACTAMASE-TYPE TRANSPEPTIDASE FOLD CONTAINING PROTEIN"/>
    <property type="match status" value="1"/>
</dbReference>
<dbReference type="EC" id="3.5.2.6" evidence="3 6"/>
<dbReference type="EMBL" id="SPDV01000008">
    <property type="protein sequence ID" value="TFI59299.1"/>
    <property type="molecule type" value="Genomic_DNA"/>
</dbReference>
<dbReference type="Pfam" id="PF13354">
    <property type="entry name" value="Beta-lactamase2"/>
    <property type="match status" value="1"/>
</dbReference>
<evidence type="ECO:0000256" key="1">
    <source>
        <dbReference type="ARBA" id="ARBA00001526"/>
    </source>
</evidence>
<feature type="domain" description="Beta-lactamase class A catalytic" evidence="7">
    <location>
        <begin position="52"/>
        <end position="269"/>
    </location>
</feature>
<dbReference type="InterPro" id="IPR012338">
    <property type="entry name" value="Beta-lactam/transpept-like"/>
</dbReference>
<evidence type="ECO:0000256" key="5">
    <source>
        <dbReference type="ARBA" id="ARBA00023251"/>
    </source>
</evidence>
<sequence length="294" mass="30195">MIDRRTFCAGGALLLGACAASPASPPRDEDAGHAEAALEAIRATLGNGARLGVAAIDTATGSRLLFDADSRYAMCSTFKAPLAAAILSAAERGTLSLDEEIAFGPADLLDHAPVVRANLAKPRLPVRTLCAAIVEVSDNSAANLLLARIGGPAGLTRFVRAAGDSVTRLDRTEPELNSNLPGDPRDTTSPAAFAALIQRLVLGDVLRPASRDLLAGWLRSASTGLDRLRAGLPQGWTAGDKTGTGNGANNDVAVAWRPDGSALVIASFTNGDAPAGVRNAAHAEVARLVVRQLG</sequence>
<evidence type="ECO:0000256" key="2">
    <source>
        <dbReference type="ARBA" id="ARBA00009009"/>
    </source>
</evidence>
<dbReference type="PANTHER" id="PTHR35333">
    <property type="entry name" value="BETA-LACTAMASE"/>
    <property type="match status" value="1"/>
</dbReference>
<dbReference type="PROSITE" id="PS51257">
    <property type="entry name" value="PROKAR_LIPOPROTEIN"/>
    <property type="match status" value="1"/>
</dbReference>
<keyword evidence="5 6" id="KW-0046">Antibiotic resistance</keyword>
<comment type="catalytic activity">
    <reaction evidence="1 6">
        <text>a beta-lactam + H2O = a substituted beta-amino acid</text>
        <dbReference type="Rhea" id="RHEA:20401"/>
        <dbReference type="ChEBI" id="CHEBI:15377"/>
        <dbReference type="ChEBI" id="CHEBI:35627"/>
        <dbReference type="ChEBI" id="CHEBI:140347"/>
        <dbReference type="EC" id="3.5.2.6"/>
    </reaction>
</comment>
<dbReference type="InterPro" id="IPR006311">
    <property type="entry name" value="TAT_signal"/>
</dbReference>
<dbReference type="SUPFAM" id="SSF56601">
    <property type="entry name" value="beta-lactamase/transpeptidase-like"/>
    <property type="match status" value="1"/>
</dbReference>
<evidence type="ECO:0000256" key="4">
    <source>
        <dbReference type="ARBA" id="ARBA00022801"/>
    </source>
</evidence>
<dbReference type="GO" id="GO:0008800">
    <property type="term" value="F:beta-lactamase activity"/>
    <property type="evidence" value="ECO:0007669"/>
    <property type="project" value="UniProtKB-UniRule"/>
</dbReference>
<protein>
    <recommendedName>
        <fullName evidence="3 6">Beta-lactamase</fullName>
        <ecNumber evidence="3 6">3.5.2.6</ecNumber>
    </recommendedName>
</protein>
<gene>
    <name evidence="8" type="primary">bla</name>
    <name evidence="8" type="ORF">E2493_05510</name>
</gene>
<dbReference type="InterPro" id="IPR023650">
    <property type="entry name" value="Beta-lactam_class-A_AS"/>
</dbReference>